<keyword evidence="7" id="KW-0270">Exopolysaccharide synthesis</keyword>
<organism evidence="10 11">
    <name type="scientific">Falsiroseomonas oleicola</name>
    <dbReference type="NCBI Taxonomy" id="2801474"/>
    <lineage>
        <taxon>Bacteria</taxon>
        <taxon>Pseudomonadati</taxon>
        <taxon>Pseudomonadota</taxon>
        <taxon>Alphaproteobacteria</taxon>
        <taxon>Acetobacterales</taxon>
        <taxon>Roseomonadaceae</taxon>
        <taxon>Falsiroseomonas</taxon>
    </lineage>
</organism>
<evidence type="ECO:0000313" key="10">
    <source>
        <dbReference type="EMBL" id="MBU8544866.1"/>
    </source>
</evidence>
<dbReference type="InterPro" id="IPR017475">
    <property type="entry name" value="EPS_sugar_tfrase"/>
</dbReference>
<evidence type="ECO:0000256" key="8">
    <source>
        <dbReference type="SAM" id="Phobius"/>
    </source>
</evidence>
<evidence type="ECO:0000256" key="3">
    <source>
        <dbReference type="ARBA" id="ARBA00022679"/>
    </source>
</evidence>
<comment type="similarity">
    <text evidence="2">Belongs to the bacterial sugar transferase family.</text>
</comment>
<sequence length="481" mass="53397">MIDDQRRVSLVRWTFGLINRLVGTSDIVLIGIAAVLSAHIPAVGYANPLSALQILLLASAQGMIYLAVLTRMQAYRVERYTDRLAASIYMLSGLVPAWMAGFLVLVAFRPETLSAPQWLLAWNALTFCLLLASRQVQATLLRDEARRHLLRRRVVIIGANAVAEHVIRDLSSQAKGETYEIVALFRAESESPGMASVGGVPVSGSLADLRNYAQSNTIDTLVIALPWSARELHGLAEQVSWIAADIIIPFEQKSLNTSFARVMRLGDMPALLLMSRPFKGSQGVLKVVEDYAVASLAIILLTPVMLVVALAIRLESPGPVLFRQQRPGFGTRPFTILKFRTMYVDPQDDATIGTTGPNDRRVTRVGAILRRLSLDELPQILNVLRGEMSIVGPRPYVADMLVGNERYSDLVRDYAERHRVKPGITGYAQAHGLRSYALREEANARKSIEMDLHYMRNWSLWLDIVIMIRTLVVGMAGRNVF</sequence>
<evidence type="ECO:0000256" key="4">
    <source>
        <dbReference type="ARBA" id="ARBA00022692"/>
    </source>
</evidence>
<proteinExistence type="inferred from homology"/>
<evidence type="ECO:0000256" key="5">
    <source>
        <dbReference type="ARBA" id="ARBA00022989"/>
    </source>
</evidence>
<dbReference type="PANTHER" id="PTHR30576">
    <property type="entry name" value="COLANIC BIOSYNTHESIS UDP-GLUCOSE LIPID CARRIER TRANSFERASE"/>
    <property type="match status" value="1"/>
</dbReference>
<accession>A0ABS6H915</accession>
<dbReference type="Pfam" id="PF13727">
    <property type="entry name" value="CoA_binding_3"/>
    <property type="match status" value="1"/>
</dbReference>
<evidence type="ECO:0000256" key="1">
    <source>
        <dbReference type="ARBA" id="ARBA00004141"/>
    </source>
</evidence>
<dbReference type="NCBIfam" id="TIGR03025">
    <property type="entry name" value="EPS_sugtrans"/>
    <property type="match status" value="1"/>
</dbReference>
<feature type="transmembrane region" description="Helical" evidence="8">
    <location>
        <begin position="88"/>
        <end position="108"/>
    </location>
</feature>
<keyword evidence="11" id="KW-1185">Reference proteome</keyword>
<evidence type="ECO:0000256" key="7">
    <source>
        <dbReference type="ARBA" id="ARBA00023169"/>
    </source>
</evidence>
<gene>
    <name evidence="10" type="ORF">JJQ90_14185</name>
</gene>
<feature type="transmembrane region" description="Helical" evidence="8">
    <location>
        <begin position="291"/>
        <end position="312"/>
    </location>
</feature>
<evidence type="ECO:0000256" key="2">
    <source>
        <dbReference type="ARBA" id="ARBA00006464"/>
    </source>
</evidence>
<evidence type="ECO:0000313" key="11">
    <source>
        <dbReference type="Proteomes" id="UP000689967"/>
    </source>
</evidence>
<dbReference type="PANTHER" id="PTHR30576:SF0">
    <property type="entry name" value="UNDECAPRENYL-PHOSPHATE N-ACETYLGALACTOSAMINYL 1-PHOSPHATE TRANSFERASE-RELATED"/>
    <property type="match status" value="1"/>
</dbReference>
<evidence type="ECO:0000256" key="6">
    <source>
        <dbReference type="ARBA" id="ARBA00023136"/>
    </source>
</evidence>
<comment type="subcellular location">
    <subcellularLocation>
        <location evidence="1">Membrane</location>
        <topology evidence="1">Multi-pass membrane protein</topology>
    </subcellularLocation>
</comment>
<keyword evidence="5 8" id="KW-1133">Transmembrane helix</keyword>
<feature type="transmembrane region" description="Helical" evidence="8">
    <location>
        <begin position="21"/>
        <end position="43"/>
    </location>
</feature>
<feature type="transmembrane region" description="Helical" evidence="8">
    <location>
        <begin position="120"/>
        <end position="141"/>
    </location>
</feature>
<reference evidence="10 11" key="1">
    <citation type="submission" date="2021-01" db="EMBL/GenBank/DDBJ databases">
        <title>Roseomonas sp. nov, a bacterium isolated from an oil production mixture in Yumen Oilfield.</title>
        <authorList>
            <person name="Wu D."/>
        </authorList>
    </citation>
    <scope>NUCLEOTIDE SEQUENCE [LARGE SCALE GENOMIC DNA]</scope>
    <source>
        <strain evidence="10 11">ROY-5-3</strain>
    </source>
</reference>
<protein>
    <submittedName>
        <fullName evidence="10">Exopolysaccharide biosynthesis polyprenyl glycosylphosphotransferase</fullName>
    </submittedName>
</protein>
<dbReference type="EMBL" id="JAERQM010000004">
    <property type="protein sequence ID" value="MBU8544866.1"/>
    <property type="molecule type" value="Genomic_DNA"/>
</dbReference>
<name>A0ABS6H915_9PROT</name>
<keyword evidence="4 8" id="KW-0812">Transmembrane</keyword>
<dbReference type="Pfam" id="PF02397">
    <property type="entry name" value="Bac_transf"/>
    <property type="match status" value="1"/>
</dbReference>
<keyword evidence="6 8" id="KW-0472">Membrane</keyword>
<dbReference type="InterPro" id="IPR003362">
    <property type="entry name" value="Bact_transf"/>
</dbReference>
<dbReference type="Proteomes" id="UP000689967">
    <property type="component" value="Unassembled WGS sequence"/>
</dbReference>
<feature type="domain" description="Bacterial sugar transferase" evidence="9">
    <location>
        <begin position="286"/>
        <end position="473"/>
    </location>
</feature>
<keyword evidence="3" id="KW-0808">Transferase</keyword>
<evidence type="ECO:0000259" key="9">
    <source>
        <dbReference type="Pfam" id="PF02397"/>
    </source>
</evidence>
<feature type="transmembrane region" description="Helical" evidence="8">
    <location>
        <begin position="49"/>
        <end position="68"/>
    </location>
</feature>
<comment type="caution">
    <text evidence="10">The sequence shown here is derived from an EMBL/GenBank/DDBJ whole genome shotgun (WGS) entry which is preliminary data.</text>
</comment>